<dbReference type="RefSeq" id="XP_070905469.1">
    <property type="nucleotide sequence ID" value="XM_071037972.1"/>
</dbReference>
<organism evidence="2 3">
    <name type="scientific">Aspergillus pseudodeflectus</name>
    <dbReference type="NCBI Taxonomy" id="176178"/>
    <lineage>
        <taxon>Eukaryota</taxon>
        <taxon>Fungi</taxon>
        <taxon>Dikarya</taxon>
        <taxon>Ascomycota</taxon>
        <taxon>Pezizomycotina</taxon>
        <taxon>Eurotiomycetes</taxon>
        <taxon>Eurotiomycetidae</taxon>
        <taxon>Eurotiales</taxon>
        <taxon>Aspergillaceae</taxon>
        <taxon>Aspergillus</taxon>
        <taxon>Aspergillus subgen. Nidulantes</taxon>
    </lineage>
</organism>
<evidence type="ECO:0000313" key="2">
    <source>
        <dbReference type="EMBL" id="KAL2861379.1"/>
    </source>
</evidence>
<feature type="compositionally biased region" description="Polar residues" evidence="1">
    <location>
        <begin position="1"/>
        <end position="10"/>
    </location>
</feature>
<evidence type="ECO:0000313" key="3">
    <source>
        <dbReference type="Proteomes" id="UP001610444"/>
    </source>
</evidence>
<gene>
    <name evidence="2" type="ORF">BJX68DRAFT_222393</name>
</gene>
<feature type="region of interest" description="Disordered" evidence="1">
    <location>
        <begin position="1"/>
        <end position="31"/>
    </location>
</feature>
<accession>A0ABR4LA12</accession>
<dbReference type="GeneID" id="98153136"/>
<comment type="caution">
    <text evidence="2">The sequence shown here is derived from an EMBL/GenBank/DDBJ whole genome shotgun (WGS) entry which is preliminary data.</text>
</comment>
<name>A0ABR4LA12_9EURO</name>
<keyword evidence="3" id="KW-1185">Reference proteome</keyword>
<dbReference type="EMBL" id="JBFXLR010000001">
    <property type="protein sequence ID" value="KAL2861379.1"/>
    <property type="molecule type" value="Genomic_DNA"/>
</dbReference>
<proteinExistence type="predicted"/>
<reference evidence="2 3" key="1">
    <citation type="submission" date="2024-07" db="EMBL/GenBank/DDBJ databases">
        <title>Section-level genome sequencing and comparative genomics of Aspergillus sections Usti and Cavernicolus.</title>
        <authorList>
            <consortium name="Lawrence Berkeley National Laboratory"/>
            <person name="Nybo J.L."/>
            <person name="Vesth T.C."/>
            <person name="Theobald S."/>
            <person name="Frisvad J.C."/>
            <person name="Larsen T.O."/>
            <person name="Kjaerboelling I."/>
            <person name="Rothschild-Mancinelli K."/>
            <person name="Lyhne E.K."/>
            <person name="Kogle M.E."/>
            <person name="Barry K."/>
            <person name="Clum A."/>
            <person name="Na H."/>
            <person name="Ledsgaard L."/>
            <person name="Lin J."/>
            <person name="Lipzen A."/>
            <person name="Kuo A."/>
            <person name="Riley R."/>
            <person name="Mondo S."/>
            <person name="LaButti K."/>
            <person name="Haridas S."/>
            <person name="Pangalinan J."/>
            <person name="Salamov A.A."/>
            <person name="Simmons B.A."/>
            <person name="Magnuson J.K."/>
            <person name="Chen J."/>
            <person name="Drula E."/>
            <person name="Henrissat B."/>
            <person name="Wiebenga A."/>
            <person name="Lubbers R.J."/>
            <person name="Gomes A.C."/>
            <person name="Macurrencykelacurrency M.R."/>
            <person name="Stajich J."/>
            <person name="Grigoriev I.V."/>
            <person name="Mortensen U.H."/>
            <person name="De vries R.P."/>
            <person name="Baker S.E."/>
            <person name="Andersen M.R."/>
        </authorList>
    </citation>
    <scope>NUCLEOTIDE SEQUENCE [LARGE SCALE GENOMIC DNA]</scope>
    <source>
        <strain evidence="2 3">CBS 756.74</strain>
    </source>
</reference>
<protein>
    <submittedName>
        <fullName evidence="2">Uncharacterized protein</fullName>
    </submittedName>
</protein>
<dbReference type="Proteomes" id="UP001610444">
    <property type="component" value="Unassembled WGS sequence"/>
</dbReference>
<evidence type="ECO:0000256" key="1">
    <source>
        <dbReference type="SAM" id="MobiDB-lite"/>
    </source>
</evidence>
<sequence>MLRSRNNWKQFHTHGRRLEGRQRRASPQKTRVSSSVLFAAHRQLMCSCDGLHNPVKIQTSPVAHDAASNPQSFHLQMDQSTCMRTKAINRVLQVVRWLQATARYILSELELSDLDQRHYYCWLSIVRNSLVELLIASTAAEWLHQTKIFDPSFSGFSSILSRCPKLSDGGAPALQLG</sequence>